<dbReference type="Proteomes" id="UP000244224">
    <property type="component" value="Unassembled WGS sequence"/>
</dbReference>
<feature type="chain" id="PRO_5015718075" description="Protease inhibitor Inh" evidence="1">
    <location>
        <begin position="19"/>
        <end position="134"/>
    </location>
</feature>
<gene>
    <name evidence="2" type="ORF">C8N34_1064</name>
</gene>
<evidence type="ECO:0008006" key="4">
    <source>
        <dbReference type="Google" id="ProtNLM"/>
    </source>
</evidence>
<dbReference type="EMBL" id="QBKP01000006">
    <property type="protein sequence ID" value="PTX49826.1"/>
    <property type="molecule type" value="Genomic_DNA"/>
</dbReference>
<reference evidence="2 3" key="1">
    <citation type="submission" date="2018-04" db="EMBL/GenBank/DDBJ databases">
        <title>Genomic Encyclopedia of Archaeal and Bacterial Type Strains, Phase II (KMG-II): from individual species to whole genera.</title>
        <authorList>
            <person name="Goeker M."/>
        </authorList>
    </citation>
    <scope>NUCLEOTIDE SEQUENCE [LARGE SCALE GENOMIC DNA]</scope>
    <source>
        <strain evidence="2 3">DSM 21823</strain>
    </source>
</reference>
<keyword evidence="1" id="KW-0732">Signal</keyword>
<sequence>MLRIVLPFVFLAATPVFAQQMTTAAEVRPILQATRGNWIALRDYDGQDLLYFTHLESWRCGLDRVVYAINGGPLTDWAMEPCREGTAQPNAIGADRLPYAVLPAGSVQRVDVMVVYDDGTADSATYERAAVLMP</sequence>
<name>A0A2T6B177_9RHOB</name>
<accession>A0A2T6B177</accession>
<evidence type="ECO:0000313" key="3">
    <source>
        <dbReference type="Proteomes" id="UP000244224"/>
    </source>
</evidence>
<evidence type="ECO:0000313" key="2">
    <source>
        <dbReference type="EMBL" id="PTX49826.1"/>
    </source>
</evidence>
<protein>
    <recommendedName>
        <fullName evidence="4">Protease inhibitor Inh</fullName>
    </recommendedName>
</protein>
<dbReference type="RefSeq" id="WP_054300810.1">
    <property type="nucleotide sequence ID" value="NZ_QBKP01000006.1"/>
</dbReference>
<organism evidence="2 3">
    <name type="scientific">Gemmobacter caeni</name>
    <dbReference type="NCBI Taxonomy" id="589035"/>
    <lineage>
        <taxon>Bacteria</taxon>
        <taxon>Pseudomonadati</taxon>
        <taxon>Pseudomonadota</taxon>
        <taxon>Alphaproteobacteria</taxon>
        <taxon>Rhodobacterales</taxon>
        <taxon>Paracoccaceae</taxon>
        <taxon>Gemmobacter</taxon>
    </lineage>
</organism>
<dbReference type="AlphaFoldDB" id="A0A2T6B177"/>
<evidence type="ECO:0000256" key="1">
    <source>
        <dbReference type="SAM" id="SignalP"/>
    </source>
</evidence>
<comment type="caution">
    <text evidence="2">The sequence shown here is derived from an EMBL/GenBank/DDBJ whole genome shotgun (WGS) entry which is preliminary data.</text>
</comment>
<proteinExistence type="predicted"/>
<feature type="signal peptide" evidence="1">
    <location>
        <begin position="1"/>
        <end position="18"/>
    </location>
</feature>
<keyword evidence="3" id="KW-1185">Reference proteome</keyword>